<name>A0A1X6ZH14_9RHOB</name>
<dbReference type="AlphaFoldDB" id="A0A1X6ZH14"/>
<evidence type="ECO:0000313" key="1">
    <source>
        <dbReference type="EMBL" id="SLN49513.1"/>
    </source>
</evidence>
<dbReference type="OrthoDB" id="547419at2"/>
<accession>A0A1X6ZH14</accession>
<reference evidence="1 2" key="1">
    <citation type="submission" date="2017-03" db="EMBL/GenBank/DDBJ databases">
        <authorList>
            <person name="Afonso C.L."/>
            <person name="Miller P.J."/>
            <person name="Scott M.A."/>
            <person name="Spackman E."/>
            <person name="Goraichik I."/>
            <person name="Dimitrov K.M."/>
            <person name="Suarez D.L."/>
            <person name="Swayne D.E."/>
        </authorList>
    </citation>
    <scope>NUCLEOTIDE SEQUENCE [LARGE SCALE GENOMIC DNA]</scope>
    <source>
        <strain evidence="1 2">CECT 7450</strain>
    </source>
</reference>
<dbReference type="EMBL" id="FWFX01000007">
    <property type="protein sequence ID" value="SLN49513.1"/>
    <property type="molecule type" value="Genomic_DNA"/>
</dbReference>
<proteinExistence type="predicted"/>
<dbReference type="RefSeq" id="WP_085806051.1">
    <property type="nucleotide sequence ID" value="NZ_FWFX01000007.1"/>
</dbReference>
<protein>
    <submittedName>
        <fullName evidence="1">Uncharacterized protein</fullName>
    </submittedName>
</protein>
<gene>
    <name evidence="1" type="ORF">ROA7450_02448</name>
</gene>
<sequence length="274" mass="31454">MKLSIHCGLHKTATTSFQTLCDANRALLYDLGVYYPNYDARPQHSYVLWDVQKSGLNALRNFLSQSFAEAKTNCHTVLLSGEDFENCIVDIALALEIETLAIESGFDAVEWVVVTRPVESYIASLYSELSKHSVVLRRGTLERAAKERGCFYISTNRYNYIFVFDFKRFAERFQQHVSRPVIEYSMGEFARGFPGAILLQGLLREEAFTRFSRLAKIDNQIQNESLDSTQIEVNYVSSTFGVGRLRAKRFRLLLAPLIWLRKRDIARRNADHSN</sequence>
<organism evidence="1 2">
    <name type="scientific">Roseovarius albus</name>
    <dbReference type="NCBI Taxonomy" id="1247867"/>
    <lineage>
        <taxon>Bacteria</taxon>
        <taxon>Pseudomonadati</taxon>
        <taxon>Pseudomonadota</taxon>
        <taxon>Alphaproteobacteria</taxon>
        <taxon>Rhodobacterales</taxon>
        <taxon>Roseobacteraceae</taxon>
        <taxon>Roseovarius</taxon>
    </lineage>
</organism>
<keyword evidence="2" id="KW-1185">Reference proteome</keyword>
<dbReference type="Proteomes" id="UP000193061">
    <property type="component" value="Unassembled WGS sequence"/>
</dbReference>
<evidence type="ECO:0000313" key="2">
    <source>
        <dbReference type="Proteomes" id="UP000193061"/>
    </source>
</evidence>